<keyword evidence="17" id="KW-1185">Reference proteome</keyword>
<evidence type="ECO:0000256" key="5">
    <source>
        <dbReference type="ARBA" id="ARBA00022553"/>
    </source>
</evidence>
<keyword evidence="8" id="KW-0547">Nucleotide-binding</keyword>
<evidence type="ECO:0000256" key="9">
    <source>
        <dbReference type="ARBA" id="ARBA00022777"/>
    </source>
</evidence>
<dbReference type="SMART" id="SM00388">
    <property type="entry name" value="HisKA"/>
    <property type="match status" value="1"/>
</dbReference>
<keyword evidence="11 14" id="KW-1133">Transmembrane helix</keyword>
<keyword evidence="13 14" id="KW-0472">Membrane</keyword>
<keyword evidence="9 16" id="KW-0418">Kinase</keyword>
<keyword evidence="10" id="KW-0067">ATP-binding</keyword>
<dbReference type="AlphaFoldDB" id="A0A7V7QJ42"/>
<dbReference type="SUPFAM" id="SSF47384">
    <property type="entry name" value="Homodimeric domain of signal transducing histidine kinase"/>
    <property type="match status" value="1"/>
</dbReference>
<evidence type="ECO:0000256" key="8">
    <source>
        <dbReference type="ARBA" id="ARBA00022741"/>
    </source>
</evidence>
<evidence type="ECO:0000256" key="7">
    <source>
        <dbReference type="ARBA" id="ARBA00022692"/>
    </source>
</evidence>
<evidence type="ECO:0000256" key="3">
    <source>
        <dbReference type="ARBA" id="ARBA00012438"/>
    </source>
</evidence>
<evidence type="ECO:0000256" key="13">
    <source>
        <dbReference type="ARBA" id="ARBA00023136"/>
    </source>
</evidence>
<dbReference type="PRINTS" id="PR00344">
    <property type="entry name" value="BCTRLSENSOR"/>
</dbReference>
<reference evidence="16 17" key="2">
    <citation type="submission" date="2020-02" db="EMBL/GenBank/DDBJ databases">
        <title>Candidatus Galacturonibacter soehngenii shows hetero-acetogenic catabolism of galacturonic acid but lacks a canonical carbon monoxide dehydrogenase/acetyl-CoA synthase complex.</title>
        <authorList>
            <person name="Diender M."/>
            <person name="Stouten G.R."/>
            <person name="Petersen J.F."/>
            <person name="Nielsen P.H."/>
            <person name="Dueholm M.S."/>
            <person name="Pronk J.T."/>
            <person name="Van Loosdrecht M.C.M."/>
        </authorList>
    </citation>
    <scope>NUCLEOTIDE SEQUENCE [LARGE SCALE GENOMIC DNA]</scope>
    <source>
        <strain evidence="16">GalUA</strain>
    </source>
</reference>
<keyword evidence="5" id="KW-0597">Phosphoprotein</keyword>
<name>A0A7V7QJ42_9FIRM</name>
<feature type="domain" description="Histidine kinase" evidence="15">
    <location>
        <begin position="254"/>
        <end position="471"/>
    </location>
</feature>
<dbReference type="SUPFAM" id="SSF55874">
    <property type="entry name" value="ATPase domain of HSP90 chaperone/DNA topoisomerase II/histidine kinase"/>
    <property type="match status" value="1"/>
</dbReference>
<evidence type="ECO:0000313" key="16">
    <source>
        <dbReference type="EMBL" id="KAB1437436.1"/>
    </source>
</evidence>
<evidence type="ECO:0000256" key="11">
    <source>
        <dbReference type="ARBA" id="ARBA00022989"/>
    </source>
</evidence>
<gene>
    <name evidence="16" type="ORF">F7O84_07435</name>
</gene>
<keyword evidence="4" id="KW-1003">Cell membrane</keyword>
<dbReference type="InterPro" id="IPR003661">
    <property type="entry name" value="HisK_dim/P_dom"/>
</dbReference>
<feature type="transmembrane region" description="Helical" evidence="14">
    <location>
        <begin position="170"/>
        <end position="191"/>
    </location>
</feature>
<dbReference type="GO" id="GO:0000155">
    <property type="term" value="F:phosphorelay sensor kinase activity"/>
    <property type="evidence" value="ECO:0007669"/>
    <property type="project" value="InterPro"/>
</dbReference>
<sequence length="473" mass="54361">MKKSGFRTIFHVYVIFFLSMLGVIIVAISIFYLLVTVKTPNGNTVKSDWPKSFTKNFSEQIVFVNDKPQVKQSGIESLQENKIGLQILAHSGNEIYSYQKPEQAKDTYTSTLLQDLYQTGQLNISETTAFIDTITHNKTEYIYILYFPVKISKINMYLNGERFVGGKSVILTFVAILFIVIILSGVVYGYWTTKIMSHLTVSISEIATRRYLPMQARGSFKDIYDSLNVLDTEIKASDKIKEQTEKMREEWISNITHDLKGPLSPIKGYAELILENDIEDEKQRKRYAQVMLKNVTYMETLIHDLKLTYQLKNGMIPFKRQEKNIIRFLKELVIDILNNPTYEDRSIHFETDVENILFSFDETLFTRLFQNLIINAFIHGNENTEVTLEITSLDTVLQIFVTDNGRGIASEEIDLLFQRYYRGTKTKQKSEGTGLGLAISKNIVELHGGTISVNSVKDVETTFQLQFPQIKVN</sequence>
<dbReference type="InterPro" id="IPR036890">
    <property type="entry name" value="HATPase_C_sf"/>
</dbReference>
<dbReference type="Pfam" id="PF02518">
    <property type="entry name" value="HATPase_c"/>
    <property type="match status" value="1"/>
</dbReference>
<dbReference type="EMBL" id="WAGX01000005">
    <property type="protein sequence ID" value="KAB1437436.1"/>
    <property type="molecule type" value="Genomic_DNA"/>
</dbReference>
<comment type="caution">
    <text evidence="16">The sequence shown here is derived from an EMBL/GenBank/DDBJ whole genome shotgun (WGS) entry which is preliminary data.</text>
</comment>
<dbReference type="PANTHER" id="PTHR45528">
    <property type="entry name" value="SENSOR HISTIDINE KINASE CPXA"/>
    <property type="match status" value="1"/>
</dbReference>
<comment type="subcellular location">
    <subcellularLocation>
        <location evidence="2">Cell membrane</location>
        <topology evidence="2">Multi-pass membrane protein</topology>
    </subcellularLocation>
</comment>
<dbReference type="Gene3D" id="1.10.287.130">
    <property type="match status" value="1"/>
</dbReference>
<reference evidence="16 17" key="1">
    <citation type="submission" date="2019-09" db="EMBL/GenBank/DDBJ databases">
        <authorList>
            <person name="Valk L.C."/>
        </authorList>
    </citation>
    <scope>NUCLEOTIDE SEQUENCE [LARGE SCALE GENOMIC DNA]</scope>
    <source>
        <strain evidence="16">GalUA</strain>
    </source>
</reference>
<evidence type="ECO:0000256" key="6">
    <source>
        <dbReference type="ARBA" id="ARBA00022679"/>
    </source>
</evidence>
<dbReference type="CDD" id="cd00082">
    <property type="entry name" value="HisKA"/>
    <property type="match status" value="1"/>
</dbReference>
<dbReference type="PANTHER" id="PTHR45528:SF1">
    <property type="entry name" value="SENSOR HISTIDINE KINASE CPXA"/>
    <property type="match status" value="1"/>
</dbReference>
<proteinExistence type="predicted"/>
<protein>
    <recommendedName>
        <fullName evidence="3">histidine kinase</fullName>
        <ecNumber evidence="3">2.7.13.3</ecNumber>
    </recommendedName>
</protein>
<dbReference type="OrthoDB" id="368131at2"/>
<keyword evidence="6" id="KW-0808">Transferase</keyword>
<dbReference type="GO" id="GO:0005886">
    <property type="term" value="C:plasma membrane"/>
    <property type="evidence" value="ECO:0007669"/>
    <property type="project" value="UniProtKB-SubCell"/>
</dbReference>
<dbReference type="SMART" id="SM00387">
    <property type="entry name" value="HATPase_c"/>
    <property type="match status" value="1"/>
</dbReference>
<dbReference type="RefSeq" id="WP_151143793.1">
    <property type="nucleotide sequence ID" value="NZ_WAGX01000005.1"/>
</dbReference>
<evidence type="ECO:0000256" key="10">
    <source>
        <dbReference type="ARBA" id="ARBA00022840"/>
    </source>
</evidence>
<evidence type="ECO:0000259" key="15">
    <source>
        <dbReference type="PROSITE" id="PS50109"/>
    </source>
</evidence>
<keyword evidence="12" id="KW-0902">Two-component regulatory system</keyword>
<dbReference type="EC" id="2.7.13.3" evidence="3"/>
<dbReference type="Proteomes" id="UP000461768">
    <property type="component" value="Unassembled WGS sequence"/>
</dbReference>
<evidence type="ECO:0000256" key="4">
    <source>
        <dbReference type="ARBA" id="ARBA00022475"/>
    </source>
</evidence>
<dbReference type="InterPro" id="IPR005467">
    <property type="entry name" value="His_kinase_dom"/>
</dbReference>
<dbReference type="PROSITE" id="PS50109">
    <property type="entry name" value="HIS_KIN"/>
    <property type="match status" value="1"/>
</dbReference>
<accession>A0A7V7QJ42</accession>
<evidence type="ECO:0000256" key="2">
    <source>
        <dbReference type="ARBA" id="ARBA00004651"/>
    </source>
</evidence>
<evidence type="ECO:0000256" key="1">
    <source>
        <dbReference type="ARBA" id="ARBA00000085"/>
    </source>
</evidence>
<dbReference type="InterPro" id="IPR004358">
    <property type="entry name" value="Sig_transdc_His_kin-like_C"/>
</dbReference>
<evidence type="ECO:0000256" key="12">
    <source>
        <dbReference type="ARBA" id="ARBA00023012"/>
    </source>
</evidence>
<organism evidence="16 17">
    <name type="scientific">Candidatus Galacturonatibacter soehngenii</name>
    <dbReference type="NCBI Taxonomy" id="2307010"/>
    <lineage>
        <taxon>Bacteria</taxon>
        <taxon>Bacillati</taxon>
        <taxon>Bacillota</taxon>
        <taxon>Clostridia</taxon>
        <taxon>Lachnospirales</taxon>
        <taxon>Lachnospiraceae</taxon>
        <taxon>Candidatus Galacturonatibacter</taxon>
    </lineage>
</organism>
<keyword evidence="7 14" id="KW-0812">Transmembrane</keyword>
<dbReference type="InterPro" id="IPR003594">
    <property type="entry name" value="HATPase_dom"/>
</dbReference>
<evidence type="ECO:0000256" key="14">
    <source>
        <dbReference type="SAM" id="Phobius"/>
    </source>
</evidence>
<dbReference type="CDD" id="cd00075">
    <property type="entry name" value="HATPase"/>
    <property type="match status" value="1"/>
</dbReference>
<dbReference type="Pfam" id="PF00512">
    <property type="entry name" value="HisKA"/>
    <property type="match status" value="1"/>
</dbReference>
<dbReference type="InterPro" id="IPR050398">
    <property type="entry name" value="HssS/ArlS-like"/>
</dbReference>
<dbReference type="InterPro" id="IPR036097">
    <property type="entry name" value="HisK_dim/P_sf"/>
</dbReference>
<feature type="transmembrane region" description="Helical" evidence="14">
    <location>
        <begin position="12"/>
        <end position="35"/>
    </location>
</feature>
<comment type="catalytic activity">
    <reaction evidence="1">
        <text>ATP + protein L-histidine = ADP + protein N-phospho-L-histidine.</text>
        <dbReference type="EC" id="2.7.13.3"/>
    </reaction>
</comment>
<evidence type="ECO:0000313" key="17">
    <source>
        <dbReference type="Proteomes" id="UP000461768"/>
    </source>
</evidence>
<dbReference type="Gene3D" id="3.30.565.10">
    <property type="entry name" value="Histidine kinase-like ATPase, C-terminal domain"/>
    <property type="match status" value="1"/>
</dbReference>
<dbReference type="GO" id="GO:0005524">
    <property type="term" value="F:ATP binding"/>
    <property type="evidence" value="ECO:0007669"/>
    <property type="project" value="UniProtKB-KW"/>
</dbReference>